<name>A0A3N6S085_9GAMM</name>
<organism evidence="1 2">
    <name type="scientific">Erwinia psidii</name>
    <dbReference type="NCBI Taxonomy" id="69224"/>
    <lineage>
        <taxon>Bacteria</taxon>
        <taxon>Pseudomonadati</taxon>
        <taxon>Pseudomonadota</taxon>
        <taxon>Gammaproteobacteria</taxon>
        <taxon>Enterobacterales</taxon>
        <taxon>Erwiniaceae</taxon>
        <taxon>Erwinia</taxon>
    </lineage>
</organism>
<reference evidence="1 2" key="1">
    <citation type="submission" date="2018-10" db="EMBL/GenBank/DDBJ databases">
        <title>Draft genome sequence for the type isolate of Erwinia psidii, agent causal of bacterial blight in guava (Psidium guajava) and wilt and die-back of Eucalyptus spp.</title>
        <authorList>
            <person name="Hermenegildo P.S."/>
            <person name="Santos S.A."/>
            <person name="Guimaraes L.M.S."/>
            <person name="Vidigal P.M.P."/>
            <person name="Pereira I.C."/>
            <person name="Badel J.L."/>
            <person name="Alfenas-Zerbini P."/>
            <person name="Ferreira M.A.S.V."/>
            <person name="Alfenas A.C."/>
        </authorList>
    </citation>
    <scope>NUCLEOTIDE SEQUENCE [LARGE SCALE GENOMIC DNA]</scope>
    <source>
        <strain evidence="1 2">IBSBF 435</strain>
    </source>
</reference>
<keyword evidence="2" id="KW-1185">Reference proteome</keyword>
<accession>A0A3N6S085</accession>
<dbReference type="EMBL" id="RHHM01000004">
    <property type="protein sequence ID" value="RQM38928.1"/>
    <property type="molecule type" value="Genomic_DNA"/>
</dbReference>
<evidence type="ECO:0000313" key="2">
    <source>
        <dbReference type="Proteomes" id="UP000279457"/>
    </source>
</evidence>
<proteinExistence type="predicted"/>
<comment type="caution">
    <text evidence="1">The sequence shown here is derived from an EMBL/GenBank/DDBJ whole genome shotgun (WGS) entry which is preliminary data.</text>
</comment>
<dbReference type="AlphaFoldDB" id="A0A3N6S085"/>
<dbReference type="Proteomes" id="UP000279457">
    <property type="component" value="Unassembled WGS sequence"/>
</dbReference>
<gene>
    <name evidence="1" type="ORF">EB241_06990</name>
</gene>
<evidence type="ECO:0000313" key="1">
    <source>
        <dbReference type="EMBL" id="RQM38928.1"/>
    </source>
</evidence>
<sequence length="78" mass="8531">MEACGSANYRARQFSQFGHEVKQISPQYVAPFRVGSENDLNNAIAIVEADSRPGMRYVPKKALSSRIFSVCTGFASDG</sequence>
<protein>
    <submittedName>
        <fullName evidence="1">Transposase</fullName>
    </submittedName>
</protein>